<keyword evidence="5 8" id="KW-0812">Transmembrane</keyword>
<dbReference type="SUPFAM" id="SSF81345">
    <property type="entry name" value="ABC transporter involved in vitamin B12 uptake, BtuC"/>
    <property type="match status" value="1"/>
</dbReference>
<dbReference type="Proteomes" id="UP000001019">
    <property type="component" value="Chromosome"/>
</dbReference>
<dbReference type="GO" id="GO:0022857">
    <property type="term" value="F:transmembrane transporter activity"/>
    <property type="evidence" value="ECO:0007669"/>
    <property type="project" value="InterPro"/>
</dbReference>
<feature type="transmembrane region" description="Helical" evidence="8">
    <location>
        <begin position="64"/>
        <end position="84"/>
    </location>
</feature>
<feature type="transmembrane region" description="Helical" evidence="8">
    <location>
        <begin position="248"/>
        <end position="277"/>
    </location>
</feature>
<feature type="transmembrane region" description="Helical" evidence="8">
    <location>
        <begin position="153"/>
        <end position="172"/>
    </location>
</feature>
<dbReference type="EMBL" id="AE017042">
    <property type="protein sequence ID" value="AAS63550.1"/>
    <property type="molecule type" value="Genomic_DNA"/>
</dbReference>
<keyword evidence="3" id="KW-0813">Transport</keyword>
<dbReference type="AlphaFoldDB" id="A0A0H2W7N6"/>
<feature type="transmembrane region" description="Helical" evidence="8">
    <location>
        <begin position="129"/>
        <end position="147"/>
    </location>
</feature>
<accession>A0A0H2W7N6</accession>
<keyword evidence="7 8" id="KW-0472">Membrane</keyword>
<comment type="subcellular location">
    <subcellularLocation>
        <location evidence="1">Cell membrane</location>
        <topology evidence="1">Multi-pass membrane protein</topology>
    </subcellularLocation>
</comment>
<dbReference type="PANTHER" id="PTHR30472:SF19">
    <property type="entry name" value="PETROBACTIN IMPORT SYSTEM PERMEASE PROTEIN YCLO"/>
    <property type="match status" value="1"/>
</dbReference>
<evidence type="ECO:0000256" key="1">
    <source>
        <dbReference type="ARBA" id="ARBA00004651"/>
    </source>
</evidence>
<feature type="transmembrane region" description="Helical" evidence="8">
    <location>
        <begin position="96"/>
        <end position="117"/>
    </location>
</feature>
<evidence type="ECO:0000313" key="9">
    <source>
        <dbReference type="EMBL" id="AAS63550.1"/>
    </source>
</evidence>
<dbReference type="Pfam" id="PF01032">
    <property type="entry name" value="FecCD"/>
    <property type="match status" value="1"/>
</dbReference>
<dbReference type="GO" id="GO:0005886">
    <property type="term" value="C:plasma membrane"/>
    <property type="evidence" value="ECO:0007669"/>
    <property type="project" value="UniProtKB-SubCell"/>
</dbReference>
<dbReference type="Gene3D" id="1.10.3470.10">
    <property type="entry name" value="ABC transporter involved in vitamin B12 uptake, BtuC"/>
    <property type="match status" value="1"/>
</dbReference>
<feature type="transmembrane region" description="Helical" evidence="8">
    <location>
        <begin position="289"/>
        <end position="309"/>
    </location>
</feature>
<keyword evidence="6 8" id="KW-1133">Transmembrane helix</keyword>
<name>A0A0H2W7N6_YERPE</name>
<dbReference type="InterPro" id="IPR000522">
    <property type="entry name" value="ABC_transptr_permease_BtuC"/>
</dbReference>
<dbReference type="PANTHER" id="PTHR30472">
    <property type="entry name" value="FERRIC ENTEROBACTIN TRANSPORT SYSTEM PERMEASE PROTEIN"/>
    <property type="match status" value="1"/>
</dbReference>
<evidence type="ECO:0000313" key="10">
    <source>
        <dbReference type="Proteomes" id="UP000001019"/>
    </source>
</evidence>
<organism evidence="9 10">
    <name type="scientific">Yersinia pestis</name>
    <dbReference type="NCBI Taxonomy" id="632"/>
    <lineage>
        <taxon>Bacteria</taxon>
        <taxon>Pseudomonadati</taxon>
        <taxon>Pseudomonadota</taxon>
        <taxon>Gammaproteobacteria</taxon>
        <taxon>Enterobacterales</taxon>
        <taxon>Yersiniaceae</taxon>
        <taxon>Yersinia</taxon>
    </lineage>
</organism>
<keyword evidence="4" id="KW-1003">Cell membrane</keyword>
<comment type="similarity">
    <text evidence="2">Belongs to the binding-protein-dependent transport system permease family. FecCD subfamily.</text>
</comment>
<evidence type="ECO:0000256" key="2">
    <source>
        <dbReference type="ARBA" id="ARBA00007935"/>
    </source>
</evidence>
<dbReference type="KEGG" id="ypm:YP_3387"/>
<evidence type="ECO:0000256" key="5">
    <source>
        <dbReference type="ARBA" id="ARBA00022692"/>
    </source>
</evidence>
<gene>
    <name evidence="9" type="primary">btuC4</name>
    <name evidence="9" type="ordered locus">YP_3387</name>
</gene>
<proteinExistence type="inferred from homology"/>
<evidence type="ECO:0000256" key="4">
    <source>
        <dbReference type="ARBA" id="ARBA00022475"/>
    </source>
</evidence>
<feature type="transmembrane region" description="Helical" evidence="8">
    <location>
        <begin position="199"/>
        <end position="219"/>
    </location>
</feature>
<reference evidence="10" key="1">
    <citation type="journal article" date="2004" name="DNA Res.">
        <title>Complete genome sequence of Yersinia pestis strain 91001, an isolate avirulent to humans.</title>
        <authorList>
            <person name="Song Y."/>
            <person name="Tong Z."/>
            <person name="Wang J."/>
            <person name="Wang L."/>
            <person name="Guo Z."/>
            <person name="Han Y."/>
            <person name="Zhang J."/>
            <person name="Pei D."/>
            <person name="Zhou D."/>
            <person name="Qin H."/>
            <person name="Pang X."/>
            <person name="Han Y."/>
            <person name="Zhai J."/>
            <person name="Li M."/>
            <person name="Cui B."/>
            <person name="Qi Z."/>
            <person name="Jin L."/>
            <person name="Dai R."/>
            <person name="Chen F."/>
            <person name="Li S."/>
            <person name="Ye C."/>
            <person name="Du Z."/>
            <person name="Lin W."/>
            <person name="Wang J."/>
            <person name="Yu J."/>
            <person name="Yang H."/>
            <person name="Wang J."/>
            <person name="Huang P."/>
            <person name="Yang R."/>
        </authorList>
    </citation>
    <scope>NUCLEOTIDE SEQUENCE [LARGE SCALE GENOMIC DNA]</scope>
    <source>
        <strain evidence="10">91001 / Biovar Mediaevalis</strain>
    </source>
</reference>
<evidence type="ECO:0000256" key="3">
    <source>
        <dbReference type="ARBA" id="ARBA00022448"/>
    </source>
</evidence>
<dbReference type="HOGENOM" id="CLU_050494_0_0_6"/>
<dbReference type="EnsemblBacteria" id="AAS63550">
    <property type="protein sequence ID" value="AAS63550"/>
    <property type="gene ID" value="YP_3387"/>
</dbReference>
<evidence type="ECO:0000256" key="6">
    <source>
        <dbReference type="ARBA" id="ARBA00022989"/>
    </source>
</evidence>
<feature type="transmembrane region" description="Helical" evidence="8">
    <location>
        <begin position="33"/>
        <end position="52"/>
    </location>
</feature>
<sequence length="341" mass="36951">MLGQNVMRAEEYSAKNTLFQGINKALTLPAKRLLLLSIIALGAMIIFMTINLSGNIQYILVHRGLILATMLLVAFASGVATVLFQTVTNNRILTPSVMGLEALFILIQTMLIFFIDANGFRALGITGKFLCESALLLLFSVFLYRWLLSGVGVNLHKVLLVGLVCGTLFRSISNLMQRLLSPGEFAILQGRIFATFTRAAPEIIAVSAGIIVMVGVVIWRQRHCLDVIALGRNTAINLGVAYQKKITVILLLVSLLVAISTALVGPLTFLGLLIANLAYPIVGSYRHQYLLPGVFLLGVITLVGGQLILERVLNMAGTLSVVIEFVGGALFIYLLIKKAPV</sequence>
<evidence type="ECO:0000256" key="7">
    <source>
        <dbReference type="ARBA" id="ARBA00023136"/>
    </source>
</evidence>
<evidence type="ECO:0000256" key="8">
    <source>
        <dbReference type="SAM" id="Phobius"/>
    </source>
</evidence>
<dbReference type="InterPro" id="IPR037294">
    <property type="entry name" value="ABC_BtuC-like"/>
</dbReference>
<protein>
    <submittedName>
        <fullName evidence="9">Iron transport permease</fullName>
    </submittedName>
</protein>
<feature type="transmembrane region" description="Helical" evidence="8">
    <location>
        <begin position="315"/>
        <end position="336"/>
    </location>
</feature>